<organism evidence="2 3">
    <name type="scientific">Palaeococcus pacificus DY20341</name>
    <dbReference type="NCBI Taxonomy" id="1343739"/>
    <lineage>
        <taxon>Archaea</taxon>
        <taxon>Methanobacteriati</taxon>
        <taxon>Methanobacteriota</taxon>
        <taxon>Thermococci</taxon>
        <taxon>Thermococcales</taxon>
        <taxon>Thermococcaceae</taxon>
        <taxon>Palaeococcus</taxon>
    </lineage>
</organism>
<keyword evidence="3" id="KW-1185">Reference proteome</keyword>
<dbReference type="Proteomes" id="UP000027981">
    <property type="component" value="Chromosome"/>
</dbReference>
<sequence>MDEVLPPDLQKKREKGIDEYLSQGFDFVISHPKILAPFVPGILATLAYLVYIFKALPSVASLFRPTSEALIFFASKSFIFWSIVVALFVTISSLIGMVAIAYYLLKEADYNKAFKAGLGKLPIALLNLIVLIVLLMLPFGVLVFIKSIALIIIISLLISILAVPPIFFLPALIVEKSFVVLDVFIIYKNTFRDSIILGVLYSLISSAAQSLIPVAGSLLNFLIVLPAFTAVYAMLYEDWKEKDHKASEEVVY</sequence>
<dbReference type="EMBL" id="CP006019">
    <property type="protein sequence ID" value="AIF68885.1"/>
    <property type="molecule type" value="Genomic_DNA"/>
</dbReference>
<feature type="transmembrane region" description="Helical" evidence="1">
    <location>
        <begin position="34"/>
        <end position="53"/>
    </location>
</feature>
<feature type="transmembrane region" description="Helical" evidence="1">
    <location>
        <begin position="151"/>
        <end position="174"/>
    </location>
</feature>
<name>A0A075LQA7_9EURY</name>
<protein>
    <recommendedName>
        <fullName evidence="4">DUF4013 domain-containing protein</fullName>
    </recommendedName>
</protein>
<dbReference type="KEGG" id="ppac:PAP_02265"/>
<feature type="transmembrane region" description="Helical" evidence="1">
    <location>
        <begin position="125"/>
        <end position="145"/>
    </location>
</feature>
<dbReference type="eggNOG" id="ENOG502N56K">
    <property type="taxonomic scope" value="Archaea"/>
</dbReference>
<evidence type="ECO:0000313" key="2">
    <source>
        <dbReference type="EMBL" id="AIF68885.1"/>
    </source>
</evidence>
<evidence type="ECO:0000256" key="1">
    <source>
        <dbReference type="SAM" id="Phobius"/>
    </source>
</evidence>
<accession>A0A075LQA7</accession>
<feature type="transmembrane region" description="Helical" evidence="1">
    <location>
        <begin position="78"/>
        <end position="105"/>
    </location>
</feature>
<gene>
    <name evidence="2" type="ORF">PAP_02265</name>
</gene>
<proteinExistence type="predicted"/>
<keyword evidence="1" id="KW-0472">Membrane</keyword>
<dbReference type="HOGENOM" id="CLU_1096752_0_0_2"/>
<reference evidence="3" key="1">
    <citation type="submission" date="2013-06" db="EMBL/GenBank/DDBJ databases">
        <title>Complete Genome Sequence of Hyperthermophilic Palaeococcus pacificus DY20341T, Isolated from a Deep-Sea Hydrothermal Sediments.</title>
        <authorList>
            <person name="Zeng X."/>
            <person name="Shao Z."/>
        </authorList>
    </citation>
    <scope>NUCLEOTIDE SEQUENCE [LARGE SCALE GENOMIC DNA]</scope>
    <source>
        <strain evidence="3">DY20341</strain>
    </source>
</reference>
<evidence type="ECO:0000313" key="3">
    <source>
        <dbReference type="Proteomes" id="UP000027981"/>
    </source>
</evidence>
<keyword evidence="1" id="KW-1133">Transmembrane helix</keyword>
<keyword evidence="1" id="KW-0812">Transmembrane</keyword>
<reference evidence="2 3" key="2">
    <citation type="journal article" date="2015" name="Genome Announc.">
        <title>Complete Genome Sequence of Hyperthermophilic Piezophilic Archaeon Palaeococcus pacificus DY20341T, Isolated from Deep-Sea Hydrothermal Sediments.</title>
        <authorList>
            <person name="Zeng X."/>
            <person name="Jebbar M."/>
            <person name="Shao Z."/>
        </authorList>
    </citation>
    <scope>NUCLEOTIDE SEQUENCE [LARGE SCALE GENOMIC DNA]</scope>
    <source>
        <strain evidence="2 3">DY20341</strain>
    </source>
</reference>
<dbReference type="AlphaFoldDB" id="A0A075LQA7"/>
<feature type="transmembrane region" description="Helical" evidence="1">
    <location>
        <begin position="218"/>
        <end position="236"/>
    </location>
</feature>
<evidence type="ECO:0008006" key="4">
    <source>
        <dbReference type="Google" id="ProtNLM"/>
    </source>
</evidence>
<dbReference type="STRING" id="1343739.PAP_02265"/>